<evidence type="ECO:0000313" key="4">
    <source>
        <dbReference type="Proteomes" id="UP000570514"/>
    </source>
</evidence>
<keyword evidence="3" id="KW-0378">Hydrolase</keyword>
<dbReference type="EMBL" id="JAASRM010000001">
    <property type="protein sequence ID" value="NIK89345.1"/>
    <property type="molecule type" value="Genomic_DNA"/>
</dbReference>
<feature type="transmembrane region" description="Helical" evidence="1">
    <location>
        <begin position="203"/>
        <end position="222"/>
    </location>
</feature>
<evidence type="ECO:0000259" key="2">
    <source>
        <dbReference type="Pfam" id="PF02517"/>
    </source>
</evidence>
<dbReference type="Pfam" id="PF02517">
    <property type="entry name" value="Rce1-like"/>
    <property type="match status" value="1"/>
</dbReference>
<dbReference type="Proteomes" id="UP000570514">
    <property type="component" value="Unassembled WGS sequence"/>
</dbReference>
<accession>A0A846N1K0</accession>
<keyword evidence="1" id="KW-0812">Transmembrane</keyword>
<sequence length="224" mass="24323">MGSFLRKLPFPVEFAIVLGGAFGYALVSSVLAVVHPPSGPMHTELGMWRTIGVEALQFLVIGGFLRYRGWRGAKFGLDSHWSDGAWGLGLALVSYCVFYYTFRFVALIAPGLAASAAQMGHMPGHLAPALVAAMVLFSSFFEEFFITGYVVSALKEKAGLNVAINVSVAVRLAYHLYQGVLGVVLIIPVGLMFAYWYGKTGKLWPVIVAHALLNLAAFLPYIKF</sequence>
<name>A0A846N1K0_9PROT</name>
<keyword evidence="1" id="KW-0472">Membrane</keyword>
<feature type="transmembrane region" description="Helical" evidence="1">
    <location>
        <begin position="172"/>
        <end position="197"/>
    </location>
</feature>
<dbReference type="RefSeq" id="WP_167083442.1">
    <property type="nucleotide sequence ID" value="NZ_BAAADC010000001.1"/>
</dbReference>
<feature type="transmembrane region" description="Helical" evidence="1">
    <location>
        <begin position="86"/>
        <end position="109"/>
    </location>
</feature>
<comment type="caution">
    <text evidence="3">The sequence shown here is derived from an EMBL/GenBank/DDBJ whole genome shotgun (WGS) entry which is preliminary data.</text>
</comment>
<gene>
    <name evidence="3" type="ORF">FHS83_002663</name>
</gene>
<feature type="domain" description="CAAX prenyl protease 2/Lysostaphin resistance protein A-like" evidence="2">
    <location>
        <begin position="128"/>
        <end position="215"/>
    </location>
</feature>
<dbReference type="AlphaFoldDB" id="A0A846N1K0"/>
<dbReference type="GO" id="GO:0080120">
    <property type="term" value="P:CAAX-box protein maturation"/>
    <property type="evidence" value="ECO:0007669"/>
    <property type="project" value="UniProtKB-ARBA"/>
</dbReference>
<dbReference type="GO" id="GO:0004175">
    <property type="term" value="F:endopeptidase activity"/>
    <property type="evidence" value="ECO:0007669"/>
    <property type="project" value="UniProtKB-ARBA"/>
</dbReference>
<protein>
    <submittedName>
        <fullName evidence="3">Membrane protease YdiL (CAAX protease family)</fullName>
    </submittedName>
</protein>
<keyword evidence="3" id="KW-0645">Protease</keyword>
<organism evidence="3 4">
    <name type="scientific">Rhizomicrobium palustre</name>
    <dbReference type="NCBI Taxonomy" id="189966"/>
    <lineage>
        <taxon>Bacteria</taxon>
        <taxon>Pseudomonadati</taxon>
        <taxon>Pseudomonadota</taxon>
        <taxon>Alphaproteobacteria</taxon>
        <taxon>Micropepsales</taxon>
        <taxon>Micropepsaceae</taxon>
        <taxon>Rhizomicrobium</taxon>
    </lineage>
</organism>
<feature type="transmembrane region" description="Helical" evidence="1">
    <location>
        <begin position="12"/>
        <end position="34"/>
    </location>
</feature>
<keyword evidence="1" id="KW-1133">Transmembrane helix</keyword>
<reference evidence="3 4" key="1">
    <citation type="submission" date="2020-03" db="EMBL/GenBank/DDBJ databases">
        <title>Genomic Encyclopedia of Type Strains, Phase IV (KMG-IV): sequencing the most valuable type-strain genomes for metagenomic binning, comparative biology and taxonomic classification.</title>
        <authorList>
            <person name="Goeker M."/>
        </authorList>
    </citation>
    <scope>NUCLEOTIDE SEQUENCE [LARGE SCALE GENOMIC DNA]</scope>
    <source>
        <strain evidence="3 4">DSM 19867</strain>
    </source>
</reference>
<dbReference type="GO" id="GO:0006508">
    <property type="term" value="P:proteolysis"/>
    <property type="evidence" value="ECO:0007669"/>
    <property type="project" value="UniProtKB-KW"/>
</dbReference>
<proteinExistence type="predicted"/>
<keyword evidence="4" id="KW-1185">Reference proteome</keyword>
<evidence type="ECO:0000256" key="1">
    <source>
        <dbReference type="SAM" id="Phobius"/>
    </source>
</evidence>
<feature type="transmembrane region" description="Helical" evidence="1">
    <location>
        <begin position="129"/>
        <end position="151"/>
    </location>
</feature>
<evidence type="ECO:0000313" key="3">
    <source>
        <dbReference type="EMBL" id="NIK89345.1"/>
    </source>
</evidence>
<feature type="transmembrane region" description="Helical" evidence="1">
    <location>
        <begin position="46"/>
        <end position="65"/>
    </location>
</feature>
<dbReference type="InterPro" id="IPR003675">
    <property type="entry name" value="Rce1/LyrA-like_dom"/>
</dbReference>